<dbReference type="AlphaFoldDB" id="A0A9D4R0M8"/>
<accession>A0A9D4R0M8</accession>
<sequence length="89" mass="10426">MLTPRIMKLHRYIDHDWQMTPMDFQSCDFTTIIPIKPRSGKRFGSGRIEADPSLNREILQIMVFISTVLRCPNVKRASNTLLLRCYADR</sequence>
<name>A0A9D4R0M8_DREPO</name>
<dbReference type="Proteomes" id="UP000828390">
    <property type="component" value="Unassembled WGS sequence"/>
</dbReference>
<reference evidence="1" key="1">
    <citation type="journal article" date="2019" name="bioRxiv">
        <title>The Genome of the Zebra Mussel, Dreissena polymorpha: A Resource for Invasive Species Research.</title>
        <authorList>
            <person name="McCartney M.A."/>
            <person name="Auch B."/>
            <person name="Kono T."/>
            <person name="Mallez S."/>
            <person name="Zhang Y."/>
            <person name="Obille A."/>
            <person name="Becker A."/>
            <person name="Abrahante J.E."/>
            <person name="Garbe J."/>
            <person name="Badalamenti J.P."/>
            <person name="Herman A."/>
            <person name="Mangelson H."/>
            <person name="Liachko I."/>
            <person name="Sullivan S."/>
            <person name="Sone E.D."/>
            <person name="Koren S."/>
            <person name="Silverstein K.A.T."/>
            <person name="Beckman K.B."/>
            <person name="Gohl D.M."/>
        </authorList>
    </citation>
    <scope>NUCLEOTIDE SEQUENCE</scope>
    <source>
        <strain evidence="1">Duluth1</strain>
        <tissue evidence="1">Whole animal</tissue>
    </source>
</reference>
<keyword evidence="2" id="KW-1185">Reference proteome</keyword>
<protein>
    <submittedName>
        <fullName evidence="1">Uncharacterized protein</fullName>
    </submittedName>
</protein>
<dbReference type="EMBL" id="JAIWYP010000003">
    <property type="protein sequence ID" value="KAH3848970.1"/>
    <property type="molecule type" value="Genomic_DNA"/>
</dbReference>
<gene>
    <name evidence="1" type="ORF">DPMN_091355</name>
</gene>
<comment type="caution">
    <text evidence="1">The sequence shown here is derived from an EMBL/GenBank/DDBJ whole genome shotgun (WGS) entry which is preliminary data.</text>
</comment>
<organism evidence="1 2">
    <name type="scientific">Dreissena polymorpha</name>
    <name type="common">Zebra mussel</name>
    <name type="synonym">Mytilus polymorpha</name>
    <dbReference type="NCBI Taxonomy" id="45954"/>
    <lineage>
        <taxon>Eukaryota</taxon>
        <taxon>Metazoa</taxon>
        <taxon>Spiralia</taxon>
        <taxon>Lophotrochozoa</taxon>
        <taxon>Mollusca</taxon>
        <taxon>Bivalvia</taxon>
        <taxon>Autobranchia</taxon>
        <taxon>Heteroconchia</taxon>
        <taxon>Euheterodonta</taxon>
        <taxon>Imparidentia</taxon>
        <taxon>Neoheterodontei</taxon>
        <taxon>Myida</taxon>
        <taxon>Dreissenoidea</taxon>
        <taxon>Dreissenidae</taxon>
        <taxon>Dreissena</taxon>
    </lineage>
</organism>
<evidence type="ECO:0000313" key="1">
    <source>
        <dbReference type="EMBL" id="KAH3848970.1"/>
    </source>
</evidence>
<evidence type="ECO:0000313" key="2">
    <source>
        <dbReference type="Proteomes" id="UP000828390"/>
    </source>
</evidence>
<reference evidence="1" key="2">
    <citation type="submission" date="2020-11" db="EMBL/GenBank/DDBJ databases">
        <authorList>
            <person name="McCartney M.A."/>
            <person name="Auch B."/>
            <person name="Kono T."/>
            <person name="Mallez S."/>
            <person name="Becker A."/>
            <person name="Gohl D.M."/>
            <person name="Silverstein K.A.T."/>
            <person name="Koren S."/>
            <person name="Bechman K.B."/>
            <person name="Herman A."/>
            <person name="Abrahante J.E."/>
            <person name="Garbe J."/>
        </authorList>
    </citation>
    <scope>NUCLEOTIDE SEQUENCE</scope>
    <source>
        <strain evidence="1">Duluth1</strain>
        <tissue evidence="1">Whole animal</tissue>
    </source>
</reference>
<proteinExistence type="predicted"/>